<evidence type="ECO:0000259" key="11">
    <source>
        <dbReference type="Pfam" id="PF02868"/>
    </source>
</evidence>
<organism evidence="13 14">
    <name type="scientific">Dactylosporangium darangshiense</name>
    <dbReference type="NCBI Taxonomy" id="579108"/>
    <lineage>
        <taxon>Bacteria</taxon>
        <taxon>Bacillati</taxon>
        <taxon>Actinomycetota</taxon>
        <taxon>Actinomycetes</taxon>
        <taxon>Micromonosporales</taxon>
        <taxon>Micromonosporaceae</taxon>
        <taxon>Dactylosporangium</taxon>
    </lineage>
</organism>
<comment type="function">
    <text evidence="8">Extracellular zinc metalloprotease.</text>
</comment>
<dbReference type="Proteomes" id="UP001500620">
    <property type="component" value="Unassembled WGS sequence"/>
</dbReference>
<feature type="domain" description="Peptidase M4" evidence="10">
    <location>
        <begin position="246"/>
        <end position="390"/>
    </location>
</feature>
<dbReference type="PANTHER" id="PTHR33794:SF1">
    <property type="entry name" value="BACILLOLYSIN"/>
    <property type="match status" value="1"/>
</dbReference>
<dbReference type="InterPro" id="IPR013856">
    <property type="entry name" value="Peptidase_M4_domain"/>
</dbReference>
<dbReference type="Gene3D" id="3.10.450.490">
    <property type="match status" value="1"/>
</dbReference>
<sequence>MLHSTTGFVPGSVTVRTCRVRAAYLWSMSNVRRALVAISVTAIALAGCDNAPKAADRAAADASQSAEPDTVEVAASATPEEEPPAAAPVRTALDAHLGDVKAAPDDKFAYFAYRPDPDGSRHVRYTRTYHGLPVYGGDVIVHVSATGEYKGSSNGLAEPLKLDIVPKVSAQEASAKAKAQFGGRITMVQGQKLLVDASTGTGRLAWEDVVVGVAKDGRTPSRLHVLTDARSGAVIGQWDEIETIAGTGNGLYSGKVTLETQKFGNQYRLIDTTRGRASVCDMKHADNGGCTQLTDADNTWGNGKADDPQTAAVDAAYGAQLTYDYYLKFFGRKGVANNGRGVVSRVHVGDQLENAFWDGKQMNYGDGRGNAHPLVEIDVAAHEMTHGVTQFSVPDDLTYSGESGGLNEATSDIFGTMVEFWAANPNDPGDYEIAERLDLNGNGTPLRYMYNPSLDGVSHGCWSATTKDVDVHYSSGVANHFFFDLAEGTGKTKYGTSPVCGNASGVTGIGRDKAQQIWYRALDVYFTSSTSYVNNASPGNTARAYTLSAAADLYGKCSPEYKAVQRAWTAVNVPGADAAC</sequence>
<keyword evidence="8" id="KW-0964">Secreted</keyword>
<dbReference type="PRINTS" id="PR00730">
    <property type="entry name" value="THERMOLYSIN"/>
</dbReference>
<evidence type="ECO:0000256" key="1">
    <source>
        <dbReference type="ARBA" id="ARBA00009388"/>
    </source>
</evidence>
<keyword evidence="2 8" id="KW-0645">Protease</keyword>
<evidence type="ECO:0000259" key="12">
    <source>
        <dbReference type="Pfam" id="PF07504"/>
    </source>
</evidence>
<evidence type="ECO:0000256" key="4">
    <source>
        <dbReference type="ARBA" id="ARBA00022729"/>
    </source>
</evidence>
<dbReference type="Gene3D" id="3.10.170.10">
    <property type="match status" value="1"/>
</dbReference>
<keyword evidence="14" id="KW-1185">Reference proteome</keyword>
<feature type="domain" description="FTP" evidence="12">
    <location>
        <begin position="116"/>
        <end position="150"/>
    </location>
</feature>
<keyword evidence="5 8" id="KW-0378">Hydrolase</keyword>
<protein>
    <recommendedName>
        <fullName evidence="8">Neutral metalloproteinase</fullName>
        <ecNumber evidence="8">3.4.24.-</ecNumber>
    </recommendedName>
</protein>
<keyword evidence="7 8" id="KW-0482">Metalloprotease</keyword>
<evidence type="ECO:0000256" key="3">
    <source>
        <dbReference type="ARBA" id="ARBA00022723"/>
    </source>
</evidence>
<evidence type="ECO:0000313" key="13">
    <source>
        <dbReference type="EMBL" id="GAA4260586.1"/>
    </source>
</evidence>
<comment type="caution">
    <text evidence="13">The sequence shown here is derived from an EMBL/GenBank/DDBJ whole genome shotgun (WGS) entry which is preliminary data.</text>
</comment>
<accession>A0ABP8DP89</accession>
<comment type="similarity">
    <text evidence="1 8">Belongs to the peptidase M4 family.</text>
</comment>
<dbReference type="SUPFAM" id="SSF55486">
    <property type="entry name" value="Metalloproteases ('zincins'), catalytic domain"/>
    <property type="match status" value="1"/>
</dbReference>
<dbReference type="InterPro" id="IPR027268">
    <property type="entry name" value="Peptidase_M4/M1_CTD_sf"/>
</dbReference>
<gene>
    <name evidence="13" type="ORF">GCM10022255_089820</name>
</gene>
<dbReference type="EMBL" id="BAABAT010000041">
    <property type="protein sequence ID" value="GAA4260586.1"/>
    <property type="molecule type" value="Genomic_DNA"/>
</dbReference>
<comment type="subcellular location">
    <subcellularLocation>
        <location evidence="8">Secreted</location>
    </subcellularLocation>
</comment>
<dbReference type="Pfam" id="PF01447">
    <property type="entry name" value="Peptidase_M4"/>
    <property type="match status" value="1"/>
</dbReference>
<dbReference type="InterPro" id="IPR001570">
    <property type="entry name" value="Peptidase_M4_C_domain"/>
</dbReference>
<dbReference type="InterPro" id="IPR011096">
    <property type="entry name" value="FTP_domain"/>
</dbReference>
<evidence type="ECO:0000256" key="6">
    <source>
        <dbReference type="ARBA" id="ARBA00022833"/>
    </source>
</evidence>
<dbReference type="InterPro" id="IPR023612">
    <property type="entry name" value="Peptidase_M4"/>
</dbReference>
<dbReference type="Pfam" id="PF02868">
    <property type="entry name" value="Peptidase_M4_C"/>
    <property type="match status" value="1"/>
</dbReference>
<keyword evidence="4" id="KW-0732">Signal</keyword>
<keyword evidence="6 8" id="KW-0862">Zinc</keyword>
<dbReference type="Gene3D" id="3.10.450.40">
    <property type="match status" value="1"/>
</dbReference>
<feature type="region of interest" description="Disordered" evidence="9">
    <location>
        <begin position="58"/>
        <end position="87"/>
    </location>
</feature>
<evidence type="ECO:0000259" key="10">
    <source>
        <dbReference type="Pfam" id="PF01447"/>
    </source>
</evidence>
<proteinExistence type="inferred from homology"/>
<dbReference type="EC" id="3.4.24.-" evidence="8"/>
<dbReference type="CDD" id="cd09597">
    <property type="entry name" value="M4_TLP"/>
    <property type="match status" value="1"/>
</dbReference>
<dbReference type="Pfam" id="PF07504">
    <property type="entry name" value="FTP"/>
    <property type="match status" value="1"/>
</dbReference>
<feature type="domain" description="Peptidase M4 C-terminal" evidence="11">
    <location>
        <begin position="396"/>
        <end position="573"/>
    </location>
</feature>
<evidence type="ECO:0000256" key="9">
    <source>
        <dbReference type="SAM" id="MobiDB-lite"/>
    </source>
</evidence>
<name>A0ABP8DP89_9ACTN</name>
<evidence type="ECO:0000256" key="8">
    <source>
        <dbReference type="RuleBase" id="RU366073"/>
    </source>
</evidence>
<reference evidence="14" key="1">
    <citation type="journal article" date="2019" name="Int. J. Syst. Evol. Microbiol.">
        <title>The Global Catalogue of Microorganisms (GCM) 10K type strain sequencing project: providing services to taxonomists for standard genome sequencing and annotation.</title>
        <authorList>
            <consortium name="The Broad Institute Genomics Platform"/>
            <consortium name="The Broad Institute Genome Sequencing Center for Infectious Disease"/>
            <person name="Wu L."/>
            <person name="Ma J."/>
        </authorList>
    </citation>
    <scope>NUCLEOTIDE SEQUENCE [LARGE SCALE GENOMIC DNA]</scope>
    <source>
        <strain evidence="14">JCM 17441</strain>
    </source>
</reference>
<dbReference type="InterPro" id="IPR050728">
    <property type="entry name" value="Zinc_Metalloprotease_M4"/>
</dbReference>
<evidence type="ECO:0000313" key="14">
    <source>
        <dbReference type="Proteomes" id="UP001500620"/>
    </source>
</evidence>
<evidence type="ECO:0000256" key="2">
    <source>
        <dbReference type="ARBA" id="ARBA00022670"/>
    </source>
</evidence>
<dbReference type="Gene3D" id="1.10.390.10">
    <property type="entry name" value="Neutral Protease Domain 2"/>
    <property type="match status" value="1"/>
</dbReference>
<feature type="compositionally biased region" description="Low complexity" evidence="9">
    <location>
        <begin position="60"/>
        <end position="78"/>
    </location>
</feature>
<evidence type="ECO:0000256" key="5">
    <source>
        <dbReference type="ARBA" id="ARBA00022801"/>
    </source>
</evidence>
<dbReference type="PANTHER" id="PTHR33794">
    <property type="entry name" value="BACILLOLYSIN"/>
    <property type="match status" value="1"/>
</dbReference>
<evidence type="ECO:0000256" key="7">
    <source>
        <dbReference type="ARBA" id="ARBA00023049"/>
    </source>
</evidence>
<comment type="cofactor">
    <cofactor evidence="8">
        <name>Zn(2+)</name>
        <dbReference type="ChEBI" id="CHEBI:29105"/>
    </cofactor>
</comment>
<keyword evidence="3" id="KW-0479">Metal-binding</keyword>